<dbReference type="AlphaFoldDB" id="A0A0D0HYD1"/>
<keyword evidence="2" id="KW-0732">Signal</keyword>
<comment type="caution">
    <text evidence="3">The sequence shown here is derived from an EMBL/GenBank/DDBJ whole genome shotgun (WGS) entry which is preliminary data.</text>
</comment>
<gene>
    <name evidence="3" type="ORF">SD72_08445</name>
</gene>
<feature type="chain" id="PRO_5002211800" evidence="2">
    <location>
        <begin position="36"/>
        <end position="212"/>
    </location>
</feature>
<organism evidence="3 4">
    <name type="scientific">Leucobacter komagatae</name>
    <dbReference type="NCBI Taxonomy" id="55969"/>
    <lineage>
        <taxon>Bacteria</taxon>
        <taxon>Bacillati</taxon>
        <taxon>Actinomycetota</taxon>
        <taxon>Actinomycetes</taxon>
        <taxon>Micrococcales</taxon>
        <taxon>Microbacteriaceae</taxon>
        <taxon>Leucobacter</taxon>
    </lineage>
</organism>
<evidence type="ECO:0000256" key="2">
    <source>
        <dbReference type="SAM" id="SignalP"/>
    </source>
</evidence>
<sequence length="212" mass="21893">MPTNVQSPSGKTLRRRVLTPVVALALLPLGLSACAPSGPVEVAPPGGEGSAGSGETQHSGDGSRANPFPVGTRAKFSADSIWTLQIGETDPNAWEAISAHNGAAREAADDKIYVTVPVRVEANQADSEGYDPATTIDIDYVTSSGNTFSAKTSCWFALPELGSVWDVEDMFAGASAEFLGCVAVPEEDVAGGTWRFSSVGIDADSVFFAGAP</sequence>
<keyword evidence="4" id="KW-1185">Reference proteome</keyword>
<evidence type="ECO:0000313" key="4">
    <source>
        <dbReference type="Proteomes" id="UP000032120"/>
    </source>
</evidence>
<accession>A0A0D0HYD1</accession>
<feature type="signal peptide" evidence="2">
    <location>
        <begin position="1"/>
        <end position="35"/>
    </location>
</feature>
<evidence type="ECO:0000313" key="3">
    <source>
        <dbReference type="EMBL" id="KIP52576.1"/>
    </source>
</evidence>
<dbReference type="Proteomes" id="UP000032120">
    <property type="component" value="Unassembled WGS sequence"/>
</dbReference>
<protein>
    <submittedName>
        <fullName evidence="3">Uncharacterized protein</fullName>
    </submittedName>
</protein>
<reference evidence="3 4" key="1">
    <citation type="submission" date="2015-01" db="EMBL/GenBank/DDBJ databases">
        <title>Draft genome sequence of Leucobacter komagatae strain VKM ST2845.</title>
        <authorList>
            <person name="Karlyshev A.V."/>
            <person name="Kudryashova E.B."/>
        </authorList>
    </citation>
    <scope>NUCLEOTIDE SEQUENCE [LARGE SCALE GENOMIC DNA]</scope>
    <source>
        <strain evidence="3 4">VKM ST2845</strain>
    </source>
</reference>
<proteinExistence type="predicted"/>
<feature type="region of interest" description="Disordered" evidence="1">
    <location>
        <begin position="40"/>
        <end position="70"/>
    </location>
</feature>
<evidence type="ECO:0000256" key="1">
    <source>
        <dbReference type="SAM" id="MobiDB-lite"/>
    </source>
</evidence>
<dbReference type="EMBL" id="JXSQ01000009">
    <property type="protein sequence ID" value="KIP52576.1"/>
    <property type="molecule type" value="Genomic_DNA"/>
</dbReference>
<name>A0A0D0HYD1_9MICO</name>